<evidence type="ECO:0000256" key="1">
    <source>
        <dbReference type="ARBA" id="ARBA00023015"/>
    </source>
</evidence>
<dbReference type="GO" id="GO:0000976">
    <property type="term" value="F:transcription cis-regulatory region binding"/>
    <property type="evidence" value="ECO:0007669"/>
    <property type="project" value="TreeGrafter"/>
</dbReference>
<reference evidence="6 7" key="1">
    <citation type="submission" date="2017-09" db="EMBL/GenBank/DDBJ databases">
        <authorList>
            <person name="Ehlers B."/>
            <person name="Leendertz F.H."/>
        </authorList>
    </citation>
    <scope>NUCLEOTIDE SEQUENCE [LARGE SCALE GENOMIC DNA]</scope>
    <source>
        <strain evidence="6 7">DSM 45537</strain>
    </source>
</reference>
<evidence type="ECO:0000256" key="4">
    <source>
        <dbReference type="PROSITE-ProRule" id="PRU00335"/>
    </source>
</evidence>
<dbReference type="Proteomes" id="UP000219565">
    <property type="component" value="Unassembled WGS sequence"/>
</dbReference>
<organism evidence="6 7">
    <name type="scientific">Nocardia amikacinitolerans</name>
    <dbReference type="NCBI Taxonomy" id="756689"/>
    <lineage>
        <taxon>Bacteria</taxon>
        <taxon>Bacillati</taxon>
        <taxon>Actinomycetota</taxon>
        <taxon>Actinomycetes</taxon>
        <taxon>Mycobacteriales</taxon>
        <taxon>Nocardiaceae</taxon>
        <taxon>Nocardia</taxon>
    </lineage>
</organism>
<accession>A0A285KWQ8</accession>
<evidence type="ECO:0000313" key="7">
    <source>
        <dbReference type="Proteomes" id="UP000219565"/>
    </source>
</evidence>
<dbReference type="PRINTS" id="PR00455">
    <property type="entry name" value="HTHTETR"/>
</dbReference>
<gene>
    <name evidence="6" type="ORF">SAMN04244553_0677</name>
</gene>
<dbReference type="GO" id="GO:0003700">
    <property type="term" value="F:DNA-binding transcription factor activity"/>
    <property type="evidence" value="ECO:0007669"/>
    <property type="project" value="TreeGrafter"/>
</dbReference>
<dbReference type="STRING" id="1379680.GCA_001612615_00348"/>
<dbReference type="PANTHER" id="PTHR30055:SF238">
    <property type="entry name" value="MYCOFACTOCIN BIOSYNTHESIS TRANSCRIPTIONAL REGULATOR MFTR-RELATED"/>
    <property type="match status" value="1"/>
</dbReference>
<name>A0A285KWQ8_9NOCA</name>
<keyword evidence="3" id="KW-0804">Transcription</keyword>
<keyword evidence="7" id="KW-1185">Reference proteome</keyword>
<proteinExistence type="predicted"/>
<evidence type="ECO:0000256" key="2">
    <source>
        <dbReference type="ARBA" id="ARBA00023125"/>
    </source>
</evidence>
<dbReference type="PANTHER" id="PTHR30055">
    <property type="entry name" value="HTH-TYPE TRANSCRIPTIONAL REGULATOR RUTR"/>
    <property type="match status" value="1"/>
</dbReference>
<dbReference type="SUPFAM" id="SSF46689">
    <property type="entry name" value="Homeodomain-like"/>
    <property type="match status" value="1"/>
</dbReference>
<dbReference type="Pfam" id="PF00440">
    <property type="entry name" value="TetR_N"/>
    <property type="match status" value="1"/>
</dbReference>
<dbReference type="InterPro" id="IPR050109">
    <property type="entry name" value="HTH-type_TetR-like_transc_reg"/>
</dbReference>
<protein>
    <submittedName>
        <fullName evidence="6">Transcriptional regulator, TetR family</fullName>
    </submittedName>
</protein>
<sequence length="287" mass="31715">MRSHERTAFRTVVPPIAPVRRLVVVIAEANAGHPLFGSFGALGSGYCSDVRWRSETNVPSGQYWYDEHMGTDDAVDLDGRRLRTRRSREALSRAAFDLLTERGLAAVGVEDIAERAGVTRRTFSRHFPSIEAAILGDIDQDMHLLNEALACRPAHEPPLRAYRNAVHDWLTAEYTGERAGLLARRWALFQRFDDEPALLAGYQRIRNEGQRESVRILAARLGVDPARDLRPATVVAACSGLIVAALQTWAAGTDPTGLPDLIEGFFDTLAGVANDIEYTIEYEESAS</sequence>
<dbReference type="InterPro" id="IPR001647">
    <property type="entry name" value="HTH_TetR"/>
</dbReference>
<evidence type="ECO:0000313" key="6">
    <source>
        <dbReference type="EMBL" id="SNY76287.1"/>
    </source>
</evidence>
<feature type="DNA-binding region" description="H-T-H motif" evidence="4">
    <location>
        <begin position="108"/>
        <end position="127"/>
    </location>
</feature>
<keyword evidence="2 4" id="KW-0238">DNA-binding</keyword>
<feature type="domain" description="HTH tetR-type" evidence="5">
    <location>
        <begin position="85"/>
        <end position="145"/>
    </location>
</feature>
<dbReference type="PROSITE" id="PS50977">
    <property type="entry name" value="HTH_TETR_2"/>
    <property type="match status" value="1"/>
</dbReference>
<dbReference type="EMBL" id="OBEG01000001">
    <property type="protein sequence ID" value="SNY76287.1"/>
    <property type="molecule type" value="Genomic_DNA"/>
</dbReference>
<evidence type="ECO:0000259" key="5">
    <source>
        <dbReference type="PROSITE" id="PS50977"/>
    </source>
</evidence>
<dbReference type="InterPro" id="IPR009057">
    <property type="entry name" value="Homeodomain-like_sf"/>
</dbReference>
<dbReference type="Pfam" id="PF17754">
    <property type="entry name" value="TetR_C_14"/>
    <property type="match status" value="1"/>
</dbReference>
<dbReference type="InterPro" id="IPR041347">
    <property type="entry name" value="MftR_C"/>
</dbReference>
<keyword evidence="1" id="KW-0805">Transcription regulation</keyword>
<evidence type="ECO:0000256" key="3">
    <source>
        <dbReference type="ARBA" id="ARBA00023163"/>
    </source>
</evidence>
<dbReference type="Gene3D" id="1.10.10.60">
    <property type="entry name" value="Homeodomain-like"/>
    <property type="match status" value="1"/>
</dbReference>
<dbReference type="AlphaFoldDB" id="A0A285KWQ8"/>
<dbReference type="Gene3D" id="1.10.357.10">
    <property type="entry name" value="Tetracycline Repressor, domain 2"/>
    <property type="match status" value="1"/>
</dbReference>